<dbReference type="PANTHER" id="PTHR42740">
    <property type="entry name" value="RIBONUCLEASE VAPC3"/>
    <property type="match status" value="1"/>
</dbReference>
<dbReference type="GO" id="GO:0016787">
    <property type="term" value="F:hydrolase activity"/>
    <property type="evidence" value="ECO:0007669"/>
    <property type="project" value="UniProtKB-KW"/>
</dbReference>
<dbReference type="InterPro" id="IPR029060">
    <property type="entry name" value="PIN-like_dom_sf"/>
</dbReference>
<dbReference type="Pfam" id="PF01850">
    <property type="entry name" value="PIN"/>
    <property type="match status" value="1"/>
</dbReference>
<dbReference type="AlphaFoldDB" id="A0A1G8ZFA6"/>
<dbReference type="InterPro" id="IPR051749">
    <property type="entry name" value="PINc/VapC_TA_RNase"/>
</dbReference>
<keyword evidence="9" id="KW-1185">Reference proteome</keyword>
<dbReference type="GO" id="GO:0004540">
    <property type="term" value="F:RNA nuclease activity"/>
    <property type="evidence" value="ECO:0007669"/>
    <property type="project" value="TreeGrafter"/>
</dbReference>
<keyword evidence="3" id="KW-0479">Metal-binding</keyword>
<keyword evidence="6" id="KW-0472">Membrane</keyword>
<keyword evidence="6" id="KW-0812">Transmembrane</keyword>
<dbReference type="GO" id="GO:0046872">
    <property type="term" value="F:metal ion binding"/>
    <property type="evidence" value="ECO:0007669"/>
    <property type="project" value="UniProtKB-KW"/>
</dbReference>
<dbReference type="PANTHER" id="PTHR42740:SF1">
    <property type="entry name" value="RIBONUCLEASE VAPC3"/>
    <property type="match status" value="1"/>
</dbReference>
<keyword evidence="1" id="KW-1277">Toxin-antitoxin system</keyword>
<evidence type="ECO:0000256" key="6">
    <source>
        <dbReference type="SAM" id="Phobius"/>
    </source>
</evidence>
<keyword evidence="6" id="KW-1133">Transmembrane helix</keyword>
<keyword evidence="2" id="KW-0540">Nuclease</keyword>
<evidence type="ECO:0000313" key="8">
    <source>
        <dbReference type="EMBL" id="SDK13741.1"/>
    </source>
</evidence>
<dbReference type="InterPro" id="IPR002716">
    <property type="entry name" value="PIN_dom"/>
</dbReference>
<evidence type="ECO:0000313" key="9">
    <source>
        <dbReference type="Proteomes" id="UP000198894"/>
    </source>
</evidence>
<evidence type="ECO:0000256" key="4">
    <source>
        <dbReference type="ARBA" id="ARBA00022801"/>
    </source>
</evidence>
<name>A0A1G8ZFA6_9HYPH</name>
<reference evidence="9" key="1">
    <citation type="submission" date="2016-10" db="EMBL/GenBank/DDBJ databases">
        <authorList>
            <person name="Varghese N."/>
            <person name="Submissions S."/>
        </authorList>
    </citation>
    <scope>NUCLEOTIDE SEQUENCE [LARGE SCALE GENOMIC DNA]</scope>
    <source>
        <strain evidence="9">CGMCC 1.11022</strain>
    </source>
</reference>
<evidence type="ECO:0000256" key="3">
    <source>
        <dbReference type="ARBA" id="ARBA00022723"/>
    </source>
</evidence>
<dbReference type="Gene3D" id="3.40.50.1010">
    <property type="entry name" value="5'-nuclease"/>
    <property type="match status" value="1"/>
</dbReference>
<dbReference type="Proteomes" id="UP000198894">
    <property type="component" value="Unassembled WGS sequence"/>
</dbReference>
<evidence type="ECO:0000256" key="1">
    <source>
        <dbReference type="ARBA" id="ARBA00022649"/>
    </source>
</evidence>
<protein>
    <recommendedName>
        <fullName evidence="7">PIN domain-containing protein</fullName>
    </recommendedName>
</protein>
<dbReference type="SUPFAM" id="SSF88723">
    <property type="entry name" value="PIN domain-like"/>
    <property type="match status" value="1"/>
</dbReference>
<evidence type="ECO:0000256" key="5">
    <source>
        <dbReference type="ARBA" id="ARBA00022842"/>
    </source>
</evidence>
<keyword evidence="5" id="KW-0460">Magnesium</keyword>
<sequence>MIVVDSSVWIAHLRNTDSVSVGKLRHLDDTQEILVGDLILLEVLQGALNEPHAQLIERNFRQFAIVPMLDPATAVEAARNYRMLRRRGITIRRTVDMIIGTFCILGGHALLHDDRDFDPMVRYLGLRAA</sequence>
<evidence type="ECO:0000259" key="7">
    <source>
        <dbReference type="Pfam" id="PF01850"/>
    </source>
</evidence>
<evidence type="ECO:0000256" key="2">
    <source>
        <dbReference type="ARBA" id="ARBA00022722"/>
    </source>
</evidence>
<keyword evidence="4" id="KW-0378">Hydrolase</keyword>
<proteinExistence type="predicted"/>
<gene>
    <name evidence="8" type="ORF">SAMN05428953_11219</name>
</gene>
<feature type="transmembrane region" description="Helical" evidence="6">
    <location>
        <begin position="94"/>
        <end position="111"/>
    </location>
</feature>
<dbReference type="EMBL" id="FNEE01000012">
    <property type="protein sequence ID" value="SDK13741.1"/>
    <property type="molecule type" value="Genomic_DNA"/>
</dbReference>
<dbReference type="RefSeq" id="WP_091595949.1">
    <property type="nucleotide sequence ID" value="NZ_FNEE01000012.1"/>
</dbReference>
<feature type="domain" description="PIN" evidence="7">
    <location>
        <begin position="2"/>
        <end position="118"/>
    </location>
</feature>
<accession>A0A1G8ZFA6</accession>
<organism evidence="8 9">
    <name type="scientific">Mesorhizobium muleiense</name>
    <dbReference type="NCBI Taxonomy" id="1004279"/>
    <lineage>
        <taxon>Bacteria</taxon>
        <taxon>Pseudomonadati</taxon>
        <taxon>Pseudomonadota</taxon>
        <taxon>Alphaproteobacteria</taxon>
        <taxon>Hyphomicrobiales</taxon>
        <taxon>Phyllobacteriaceae</taxon>
        <taxon>Mesorhizobium</taxon>
    </lineage>
</organism>